<keyword evidence="2" id="KW-1185">Reference proteome</keyword>
<gene>
    <name evidence="1" type="ORF">Pyn_24401</name>
</gene>
<accession>A0A314YP59</accession>
<name>A0A314YP59_PRUYE</name>
<evidence type="ECO:0000313" key="2">
    <source>
        <dbReference type="Proteomes" id="UP000250321"/>
    </source>
</evidence>
<dbReference type="EMBL" id="PJQY01000522">
    <property type="protein sequence ID" value="PQQ10335.1"/>
    <property type="molecule type" value="Genomic_DNA"/>
</dbReference>
<sequence length="59" mass="5879">MATLLDVRVIGSGSPINGSGGLGSSQGLTGRRAWDRPSGIGLKGVLVEFGGDRVGSDGH</sequence>
<protein>
    <submittedName>
        <fullName evidence="1">Uncharacterized protein</fullName>
    </submittedName>
</protein>
<reference evidence="1 2" key="1">
    <citation type="submission" date="2018-02" db="EMBL/GenBank/DDBJ databases">
        <title>Draft genome of wild Prunus yedoensis var. nudiflora.</title>
        <authorList>
            <person name="Baek S."/>
            <person name="Kim J.-H."/>
            <person name="Choi K."/>
            <person name="Kim G.-B."/>
            <person name="Cho A."/>
            <person name="Jang H."/>
            <person name="Shin C.-H."/>
            <person name="Yu H.-J."/>
            <person name="Mun J.-H."/>
        </authorList>
    </citation>
    <scope>NUCLEOTIDE SEQUENCE [LARGE SCALE GENOMIC DNA]</scope>
    <source>
        <strain evidence="2">cv. Jeju island</strain>
        <tissue evidence="1">Leaf</tissue>
    </source>
</reference>
<organism evidence="1 2">
    <name type="scientific">Prunus yedoensis var. nudiflora</name>
    <dbReference type="NCBI Taxonomy" id="2094558"/>
    <lineage>
        <taxon>Eukaryota</taxon>
        <taxon>Viridiplantae</taxon>
        <taxon>Streptophyta</taxon>
        <taxon>Embryophyta</taxon>
        <taxon>Tracheophyta</taxon>
        <taxon>Spermatophyta</taxon>
        <taxon>Magnoliopsida</taxon>
        <taxon>eudicotyledons</taxon>
        <taxon>Gunneridae</taxon>
        <taxon>Pentapetalae</taxon>
        <taxon>rosids</taxon>
        <taxon>fabids</taxon>
        <taxon>Rosales</taxon>
        <taxon>Rosaceae</taxon>
        <taxon>Amygdaloideae</taxon>
        <taxon>Amygdaleae</taxon>
        <taxon>Prunus</taxon>
    </lineage>
</organism>
<comment type="caution">
    <text evidence="1">The sequence shown here is derived from an EMBL/GenBank/DDBJ whole genome shotgun (WGS) entry which is preliminary data.</text>
</comment>
<proteinExistence type="predicted"/>
<dbReference type="AlphaFoldDB" id="A0A314YP59"/>
<dbReference type="Proteomes" id="UP000250321">
    <property type="component" value="Unassembled WGS sequence"/>
</dbReference>
<evidence type="ECO:0000313" key="1">
    <source>
        <dbReference type="EMBL" id="PQQ10335.1"/>
    </source>
</evidence>